<name>A0AA35L2F1_9SAUR</name>
<dbReference type="EMBL" id="OX395137">
    <property type="protein sequence ID" value="CAI5788071.1"/>
    <property type="molecule type" value="Genomic_DNA"/>
</dbReference>
<sequence>MERRIDLILAIVDNLKALNELYTKMAICWPELLEARHWWHILKLAKITKARKVVNSAVVHRIEATGRRVIWHPDITFDKDVLFRHDGVHLSGMGNVSNALKISLRALGPGCRCRGFCNQPSLT</sequence>
<dbReference type="Proteomes" id="UP001178461">
    <property type="component" value="Chromosome 12"/>
</dbReference>
<organism evidence="1 2">
    <name type="scientific">Podarcis lilfordi</name>
    <name type="common">Lilford's wall lizard</name>
    <dbReference type="NCBI Taxonomy" id="74358"/>
    <lineage>
        <taxon>Eukaryota</taxon>
        <taxon>Metazoa</taxon>
        <taxon>Chordata</taxon>
        <taxon>Craniata</taxon>
        <taxon>Vertebrata</taxon>
        <taxon>Euteleostomi</taxon>
        <taxon>Lepidosauria</taxon>
        <taxon>Squamata</taxon>
        <taxon>Bifurcata</taxon>
        <taxon>Unidentata</taxon>
        <taxon>Episquamata</taxon>
        <taxon>Laterata</taxon>
        <taxon>Lacertibaenia</taxon>
        <taxon>Lacertidae</taxon>
        <taxon>Podarcis</taxon>
    </lineage>
</organism>
<reference evidence="1" key="1">
    <citation type="submission" date="2022-12" db="EMBL/GenBank/DDBJ databases">
        <authorList>
            <person name="Alioto T."/>
            <person name="Alioto T."/>
            <person name="Gomez Garrido J."/>
        </authorList>
    </citation>
    <scope>NUCLEOTIDE SEQUENCE</scope>
</reference>
<dbReference type="AlphaFoldDB" id="A0AA35L2F1"/>
<accession>A0AA35L2F1</accession>
<protein>
    <submittedName>
        <fullName evidence="1">Uncharacterized protein</fullName>
    </submittedName>
</protein>
<evidence type="ECO:0000313" key="2">
    <source>
        <dbReference type="Proteomes" id="UP001178461"/>
    </source>
</evidence>
<keyword evidence="2" id="KW-1185">Reference proteome</keyword>
<proteinExistence type="predicted"/>
<evidence type="ECO:0000313" key="1">
    <source>
        <dbReference type="EMBL" id="CAI5788071.1"/>
    </source>
</evidence>
<gene>
    <name evidence="1" type="ORF">PODLI_1B021403</name>
</gene>